<dbReference type="VEuPathDB" id="TriTrypDB:ECC02_002932"/>
<dbReference type="VEuPathDB" id="TriTrypDB:C4B63_212g26"/>
<name>A0A2V2UK31_TRYCR</name>
<dbReference type="VEuPathDB" id="TriTrypDB:TCDM_00673"/>
<evidence type="ECO:0000313" key="3">
    <source>
        <dbReference type="Proteomes" id="UP000246121"/>
    </source>
</evidence>
<reference evidence="2 3" key="1">
    <citation type="journal article" date="2018" name="Microb. Genom.">
        <title>Expanding an expanded genome: long-read sequencing of Trypanosoma cruzi.</title>
        <authorList>
            <person name="Berna L."/>
            <person name="Rodriguez M."/>
            <person name="Chiribao M.L."/>
            <person name="Parodi-Talice A."/>
            <person name="Pita S."/>
            <person name="Rijo G."/>
            <person name="Alvarez-Valin F."/>
            <person name="Robello C."/>
        </authorList>
    </citation>
    <scope>NUCLEOTIDE SEQUENCE [LARGE SCALE GENOMIC DNA]</scope>
    <source>
        <strain evidence="2 3">Dm28c</strain>
    </source>
</reference>
<dbReference type="VEuPathDB" id="TriTrypDB:C3747_43g167"/>
<dbReference type="AlphaFoldDB" id="A0A2V2UK31"/>
<protein>
    <submittedName>
        <fullName evidence="2">Uncharacterized protein</fullName>
    </submittedName>
</protein>
<comment type="caution">
    <text evidence="2">The sequence shown here is derived from an EMBL/GenBank/DDBJ whole genome shotgun (WGS) entry which is preliminary data.</text>
</comment>
<gene>
    <name evidence="2" type="ORF">C4B63_212g26</name>
</gene>
<evidence type="ECO:0000256" key="1">
    <source>
        <dbReference type="SAM" id="Coils"/>
    </source>
</evidence>
<dbReference type="VEuPathDB" id="TriTrypDB:TcBrA4_0090260"/>
<dbReference type="VEuPathDB" id="TriTrypDB:TcCL_NonESM02191"/>
<evidence type="ECO:0000313" key="2">
    <source>
        <dbReference type="EMBL" id="PWU84637.1"/>
    </source>
</evidence>
<dbReference type="Proteomes" id="UP000246121">
    <property type="component" value="Unassembled WGS sequence"/>
</dbReference>
<sequence>MASAVAALQKESRELQDSRRVFEDYCKQREAELNEKRAQLSKFERQLQEQSENLQQERAKVLEQQQKLQQQQQQQQQQTSTNSNSIIIIFSNHRSAVPLRLLLHRHSTVRSLLLVTRTPLPCRRTCSGVLRRVPTTGHSAMAQLSHRTNITGITKT</sequence>
<dbReference type="VEuPathDB" id="TriTrypDB:TCSYLVIO_001651"/>
<organism evidence="2 3">
    <name type="scientific">Trypanosoma cruzi</name>
    <dbReference type="NCBI Taxonomy" id="5693"/>
    <lineage>
        <taxon>Eukaryota</taxon>
        <taxon>Discoba</taxon>
        <taxon>Euglenozoa</taxon>
        <taxon>Kinetoplastea</taxon>
        <taxon>Metakinetoplastina</taxon>
        <taxon>Trypanosomatida</taxon>
        <taxon>Trypanosomatidae</taxon>
        <taxon>Trypanosoma</taxon>
        <taxon>Schizotrypanum</taxon>
    </lineage>
</organism>
<accession>A0A2V2UK31</accession>
<proteinExistence type="predicted"/>
<keyword evidence="1" id="KW-0175">Coiled coil</keyword>
<dbReference type="EMBL" id="PRFA01000212">
    <property type="protein sequence ID" value="PWU84637.1"/>
    <property type="molecule type" value="Genomic_DNA"/>
</dbReference>
<dbReference type="VEuPathDB" id="TriTrypDB:BCY84_02139"/>
<dbReference type="VEuPathDB" id="TriTrypDB:TcCLB.507765.130"/>
<dbReference type="VEuPathDB" id="TriTrypDB:TcCLB.510101.350"/>
<feature type="coiled-coil region" evidence="1">
    <location>
        <begin position="26"/>
        <end position="78"/>
    </location>
</feature>
<dbReference type="VEuPathDB" id="TriTrypDB:TcYC6_0043490"/>
<dbReference type="VEuPathDB" id="TriTrypDB:Tc_MARK_497"/>
<dbReference type="VEuPathDB" id="TriTrypDB:TcG_01865"/>